<evidence type="ECO:0000313" key="2">
    <source>
        <dbReference type="Proteomes" id="UP000253426"/>
    </source>
</evidence>
<reference evidence="1 2" key="1">
    <citation type="submission" date="2018-06" db="EMBL/GenBank/DDBJ databases">
        <title>Genomic Encyclopedia of Type Strains, Phase IV (KMG-IV): sequencing the most valuable type-strain genomes for metagenomic binning, comparative biology and taxonomic classification.</title>
        <authorList>
            <person name="Goeker M."/>
        </authorList>
    </citation>
    <scope>NUCLEOTIDE SEQUENCE [LARGE SCALE GENOMIC DNA]</scope>
    <source>
        <strain evidence="1 2">DSM 25532</strain>
    </source>
</reference>
<accession>A0A366HN34</accession>
<dbReference type="RefSeq" id="WP_113958624.1">
    <property type="nucleotide sequence ID" value="NZ_QNRR01000004.1"/>
</dbReference>
<name>A0A366HN34_9BACT</name>
<gene>
    <name evidence="1" type="ORF">DES53_10415</name>
</gene>
<comment type="caution">
    <text evidence="1">The sequence shown here is derived from an EMBL/GenBank/DDBJ whole genome shotgun (WGS) entry which is preliminary data.</text>
</comment>
<sequence>MSFRRNSDAAHAWKSWMVRHRDTLLECGVPHDVLEHERHWTYFLDHGYFTPAGLSEPVVSIDLMEKSQLKRLHALLSQCETYEACCILPDIGHLLTKKG</sequence>
<protein>
    <submittedName>
        <fullName evidence="1">Uncharacterized protein</fullName>
    </submittedName>
</protein>
<dbReference type="OrthoDB" id="203823at2"/>
<evidence type="ECO:0000313" key="1">
    <source>
        <dbReference type="EMBL" id="RBP44196.1"/>
    </source>
</evidence>
<organism evidence="1 2">
    <name type="scientific">Roseimicrobium gellanilyticum</name>
    <dbReference type="NCBI Taxonomy" id="748857"/>
    <lineage>
        <taxon>Bacteria</taxon>
        <taxon>Pseudomonadati</taxon>
        <taxon>Verrucomicrobiota</taxon>
        <taxon>Verrucomicrobiia</taxon>
        <taxon>Verrucomicrobiales</taxon>
        <taxon>Verrucomicrobiaceae</taxon>
        <taxon>Roseimicrobium</taxon>
    </lineage>
</organism>
<proteinExistence type="predicted"/>
<dbReference type="Proteomes" id="UP000253426">
    <property type="component" value="Unassembled WGS sequence"/>
</dbReference>
<keyword evidence="2" id="KW-1185">Reference proteome</keyword>
<dbReference type="AlphaFoldDB" id="A0A366HN34"/>
<dbReference type="EMBL" id="QNRR01000004">
    <property type="protein sequence ID" value="RBP44196.1"/>
    <property type="molecule type" value="Genomic_DNA"/>
</dbReference>